<dbReference type="SMART" id="SM00729">
    <property type="entry name" value="Elp3"/>
    <property type="match status" value="1"/>
</dbReference>
<proteinExistence type="predicted"/>
<accession>A0A3N1GUS7</accession>
<reference evidence="8 9" key="1">
    <citation type="submission" date="2018-11" db="EMBL/GenBank/DDBJ databases">
        <title>Sequencing the genomes of 1000 actinobacteria strains.</title>
        <authorList>
            <person name="Klenk H.-P."/>
        </authorList>
    </citation>
    <scope>NUCLEOTIDE SEQUENCE [LARGE SCALE GENOMIC DNA]</scope>
    <source>
        <strain evidence="8 9">DSM 43634</strain>
    </source>
</reference>
<evidence type="ECO:0000313" key="8">
    <source>
        <dbReference type="EMBL" id="ROP34020.1"/>
    </source>
</evidence>
<dbReference type="Pfam" id="PF04055">
    <property type="entry name" value="Radical_SAM"/>
    <property type="match status" value="1"/>
</dbReference>
<dbReference type="InterPro" id="IPR006638">
    <property type="entry name" value="Elp3/MiaA/NifB-like_rSAM"/>
</dbReference>
<dbReference type="GO" id="GO:0005829">
    <property type="term" value="C:cytosol"/>
    <property type="evidence" value="ECO:0007669"/>
    <property type="project" value="TreeGrafter"/>
</dbReference>
<dbReference type="EMBL" id="RJKL01000001">
    <property type="protein sequence ID" value="ROP34020.1"/>
    <property type="molecule type" value="Genomic_DNA"/>
</dbReference>
<dbReference type="InterPro" id="IPR058240">
    <property type="entry name" value="rSAM_sf"/>
</dbReference>
<dbReference type="PANTHER" id="PTHR43409">
    <property type="entry name" value="ANAEROBIC MAGNESIUM-PROTOPORPHYRIN IX MONOMETHYL ESTER CYCLASE-RELATED"/>
    <property type="match status" value="1"/>
</dbReference>
<evidence type="ECO:0000256" key="3">
    <source>
        <dbReference type="ARBA" id="ARBA00022723"/>
    </source>
</evidence>
<dbReference type="NCBIfam" id="TIGR03975">
    <property type="entry name" value="rSAM_ocin_1"/>
    <property type="match status" value="1"/>
</dbReference>
<evidence type="ECO:0000256" key="1">
    <source>
        <dbReference type="ARBA" id="ARBA00001966"/>
    </source>
</evidence>
<dbReference type="RefSeq" id="WP_244945512.1">
    <property type="nucleotide sequence ID" value="NZ_RJKL01000001.1"/>
</dbReference>
<dbReference type="Gene3D" id="3.80.30.20">
    <property type="entry name" value="tm_1862 like domain"/>
    <property type="match status" value="1"/>
</dbReference>
<evidence type="ECO:0000256" key="5">
    <source>
        <dbReference type="ARBA" id="ARBA00023014"/>
    </source>
</evidence>
<dbReference type="SFLD" id="SFLDG01082">
    <property type="entry name" value="B12-binding_domain_containing"/>
    <property type="match status" value="1"/>
</dbReference>
<dbReference type="InterPro" id="IPR051198">
    <property type="entry name" value="BchE-like"/>
</dbReference>
<evidence type="ECO:0000313" key="9">
    <source>
        <dbReference type="Proteomes" id="UP000271683"/>
    </source>
</evidence>
<dbReference type="GO" id="GO:0031419">
    <property type="term" value="F:cobalamin binding"/>
    <property type="evidence" value="ECO:0007669"/>
    <property type="project" value="InterPro"/>
</dbReference>
<keyword evidence="5" id="KW-0411">Iron-sulfur</keyword>
<feature type="region of interest" description="Disordered" evidence="6">
    <location>
        <begin position="1"/>
        <end position="27"/>
    </location>
</feature>
<dbReference type="InterPro" id="IPR023984">
    <property type="entry name" value="rSAM_ocin_1"/>
</dbReference>
<dbReference type="InterPro" id="IPR023404">
    <property type="entry name" value="rSAM_horseshoe"/>
</dbReference>
<name>A0A3N1GUS7_9ACTN</name>
<dbReference type="GO" id="GO:0003824">
    <property type="term" value="F:catalytic activity"/>
    <property type="evidence" value="ECO:0007669"/>
    <property type="project" value="InterPro"/>
</dbReference>
<feature type="domain" description="B12-binding" evidence="7">
    <location>
        <begin position="103"/>
        <end position="242"/>
    </location>
</feature>
<gene>
    <name evidence="8" type="ORF">EDD30_7085</name>
</gene>
<dbReference type="InterPro" id="IPR006158">
    <property type="entry name" value="Cobalamin-bd"/>
</dbReference>
<comment type="caution">
    <text evidence="8">The sequence shown here is derived from an EMBL/GenBank/DDBJ whole genome shotgun (WGS) entry which is preliminary data.</text>
</comment>
<dbReference type="SFLD" id="SFLDS00029">
    <property type="entry name" value="Radical_SAM"/>
    <property type="match status" value="1"/>
</dbReference>
<evidence type="ECO:0000256" key="4">
    <source>
        <dbReference type="ARBA" id="ARBA00023004"/>
    </source>
</evidence>
<dbReference type="Gene3D" id="3.40.50.280">
    <property type="entry name" value="Cobalamin-binding domain"/>
    <property type="match status" value="1"/>
</dbReference>
<organism evidence="8 9">
    <name type="scientific">Couchioplanes caeruleus</name>
    <dbReference type="NCBI Taxonomy" id="56438"/>
    <lineage>
        <taxon>Bacteria</taxon>
        <taxon>Bacillati</taxon>
        <taxon>Actinomycetota</taxon>
        <taxon>Actinomycetes</taxon>
        <taxon>Micromonosporales</taxon>
        <taxon>Micromonosporaceae</taxon>
        <taxon>Couchioplanes</taxon>
    </lineage>
</organism>
<keyword evidence="2" id="KW-0949">S-adenosyl-L-methionine</keyword>
<evidence type="ECO:0000256" key="6">
    <source>
        <dbReference type="SAM" id="MobiDB-lite"/>
    </source>
</evidence>
<dbReference type="GO" id="GO:0046872">
    <property type="term" value="F:metal ion binding"/>
    <property type="evidence" value="ECO:0007669"/>
    <property type="project" value="UniProtKB-KW"/>
</dbReference>
<dbReference type="SUPFAM" id="SSF102114">
    <property type="entry name" value="Radical SAM enzymes"/>
    <property type="match status" value="1"/>
</dbReference>
<keyword evidence="3" id="KW-0479">Metal-binding</keyword>
<evidence type="ECO:0000256" key="2">
    <source>
        <dbReference type="ARBA" id="ARBA00022691"/>
    </source>
</evidence>
<dbReference type="AlphaFoldDB" id="A0A3N1GUS7"/>
<keyword evidence="4" id="KW-0408">Iron</keyword>
<evidence type="ECO:0000259" key="7">
    <source>
        <dbReference type="PROSITE" id="PS51332"/>
    </source>
</evidence>
<dbReference type="PANTHER" id="PTHR43409:SF7">
    <property type="entry name" value="BLL1977 PROTEIN"/>
    <property type="match status" value="1"/>
</dbReference>
<dbReference type="CDD" id="cd01335">
    <property type="entry name" value="Radical_SAM"/>
    <property type="match status" value="1"/>
</dbReference>
<dbReference type="PROSITE" id="PS51332">
    <property type="entry name" value="B12_BINDING"/>
    <property type="match status" value="1"/>
</dbReference>
<dbReference type="SFLD" id="SFLDF00324">
    <property type="entry name" value="bacteriocin_maturation"/>
    <property type="match status" value="1"/>
</dbReference>
<dbReference type="Proteomes" id="UP000271683">
    <property type="component" value="Unassembled WGS sequence"/>
</dbReference>
<sequence>MIPTNQKPARREPIALRPLGPAADGPSAAQRAARPVVLVSMPFMMADRPSIQLGLLKAVAAGHGYDARTLHANLDFAARIGADTYHALCEDRGLMIGDWLFSRAAFGDAAPDPDGALLDDFADEVGLPGLSADDARKLLLHIRDHDVPAYLDALVSGFDWDEAGVVGFTCTFQQNAASFALARRLKQRFPRLVTVFGGANFEDEMGLEYVRRTPCIDYAVIGEGDVALPELLAALATGADPGTVPGVARRTAGGVSAAPGRAPYGRLDESPLPDYDEYFARAEALGLQPRAGLRTIRIPFESARGCWWGAKHHCTFCGLNGSTMSFRAKSAPRVSAELAAQARRYRSFRFEAVDNIVDTSYLTGLFPELAASGTTYDIFYEVKANLSREQLKLLRQGGVTHLQPGIESLSTRVLALMRKGVRAGQNVNVLRWGQHYGITISWNVLWGFPGESAEDYREQAAIVPHLVHLRPPVGAGRVWLERFSPLFTEPGSGVRTRRPERGYRYVYPQAYDLLRLAYFFEYELADPLPAEAYAGLRAAVEEWQAAWERPEPPALIYFSAPGFLQIYDGRHPGSEGTYTFEGDLAEIYLTCVDRPISAAAVRERLGGRLPLDAVREAFAGFAERGLMFLDGTAALALALPAGATR</sequence>
<dbReference type="GO" id="GO:0051536">
    <property type="term" value="F:iron-sulfur cluster binding"/>
    <property type="evidence" value="ECO:0007669"/>
    <property type="project" value="UniProtKB-KW"/>
</dbReference>
<dbReference type="InterPro" id="IPR007197">
    <property type="entry name" value="rSAM"/>
</dbReference>
<comment type="cofactor">
    <cofactor evidence="1">
        <name>[4Fe-4S] cluster</name>
        <dbReference type="ChEBI" id="CHEBI:49883"/>
    </cofactor>
</comment>
<protein>
    <submittedName>
        <fullName evidence="8">Ribosomal peptide maturation radical SAM protein 1</fullName>
    </submittedName>
</protein>